<organism evidence="1">
    <name type="scientific">Oryza meridionalis</name>
    <dbReference type="NCBI Taxonomy" id="40149"/>
    <lineage>
        <taxon>Eukaryota</taxon>
        <taxon>Viridiplantae</taxon>
        <taxon>Streptophyta</taxon>
        <taxon>Embryophyta</taxon>
        <taxon>Tracheophyta</taxon>
        <taxon>Spermatophyta</taxon>
        <taxon>Magnoliopsida</taxon>
        <taxon>Liliopsida</taxon>
        <taxon>Poales</taxon>
        <taxon>Poaceae</taxon>
        <taxon>BOP clade</taxon>
        <taxon>Oryzoideae</taxon>
        <taxon>Oryzeae</taxon>
        <taxon>Oryzinae</taxon>
        <taxon>Oryza</taxon>
    </lineage>
</organism>
<dbReference type="Proteomes" id="UP000008021">
    <property type="component" value="Chromosome 6"/>
</dbReference>
<reference evidence="1" key="1">
    <citation type="submission" date="2015-04" db="UniProtKB">
        <authorList>
            <consortium name="EnsemblPlants"/>
        </authorList>
    </citation>
    <scope>IDENTIFICATION</scope>
</reference>
<dbReference type="Gramene" id="OMERI06G17370.1">
    <property type="protein sequence ID" value="OMERI06G17370.1"/>
    <property type="gene ID" value="OMERI06G17370"/>
</dbReference>
<sequence>MRLSASSSSAAGLQERIWDLHDKLNHAILSLSASARRRAPEGRAVVEGRRQRQGGCGDCCGADAAKAAAMADARSLHAVRAALEDLEGHLHFLHNIQLRQVAERDATIARLQQSRTLLATRLAEHRWKKHEVIEEALAFVDDALDKSRFVSPEDVCGTHTHSQSVENQCPKIHDSNFLVRFLSCTLAIAKNSLRFERIGGALGNTAMFAVSMLAFLQLHQVAFGKQTPAVQCRRVNYFHSQMSVKNTKEKHLDNIQLRQVAERDATIARLQQSRTLLATRLAEHRWKKHEVIEEALAFVDDALDKSRFVSPEDVCGTHTHSQSVENQCPKIHDSNFLVRFLSCTLAIAKNSLRFERIGGALGNTAMFAVSMLAFLQLHQVAFGKQTPAVQCRRVNYFHSQMSVKNTKEKHLDVLLARG</sequence>
<dbReference type="STRING" id="40149.A0A0E0E2B9"/>
<name>A0A0E0E2B9_9ORYZ</name>
<dbReference type="EnsemblPlants" id="OMERI06G17370.1">
    <property type="protein sequence ID" value="OMERI06G17370.1"/>
    <property type="gene ID" value="OMERI06G17370"/>
</dbReference>
<dbReference type="GO" id="GO:0010020">
    <property type="term" value="P:chloroplast fission"/>
    <property type="evidence" value="ECO:0007669"/>
    <property type="project" value="InterPro"/>
</dbReference>
<evidence type="ECO:0000313" key="1">
    <source>
        <dbReference type="EnsemblPlants" id="OMERI06G17370.1"/>
    </source>
</evidence>
<reference evidence="1" key="2">
    <citation type="submission" date="2018-05" db="EMBL/GenBank/DDBJ databases">
        <title>OmerRS3 (Oryza meridionalis Reference Sequence Version 3).</title>
        <authorList>
            <person name="Zhang J."/>
            <person name="Kudrna D."/>
            <person name="Lee S."/>
            <person name="Talag J."/>
            <person name="Welchert J."/>
            <person name="Wing R.A."/>
        </authorList>
    </citation>
    <scope>NUCLEOTIDE SEQUENCE [LARGE SCALE GENOMIC DNA]</scope>
    <source>
        <strain evidence="1">cv. OR44</strain>
    </source>
</reference>
<accession>A0A0E0E2B9</accession>
<proteinExistence type="predicted"/>
<dbReference type="eggNOG" id="ENOG502R53V">
    <property type="taxonomic scope" value="Eukaryota"/>
</dbReference>
<dbReference type="PANTHER" id="PTHR33600">
    <property type="entry name" value="PLASTID DIVISION PROTEIN PDV2"/>
    <property type="match status" value="1"/>
</dbReference>
<dbReference type="InterPro" id="IPR038939">
    <property type="entry name" value="PDV1/PDV2"/>
</dbReference>
<evidence type="ECO:0000313" key="2">
    <source>
        <dbReference type="Proteomes" id="UP000008021"/>
    </source>
</evidence>
<dbReference type="PANTHER" id="PTHR33600:SF1">
    <property type="entry name" value="OS06G0506000 PROTEIN"/>
    <property type="match status" value="1"/>
</dbReference>
<dbReference type="AlphaFoldDB" id="A0A0E0E2B9"/>
<protein>
    <submittedName>
        <fullName evidence="1">Uncharacterized protein</fullName>
    </submittedName>
</protein>
<keyword evidence="2" id="KW-1185">Reference proteome</keyword>